<reference evidence="2 3" key="1">
    <citation type="submission" date="2018-01" db="EMBL/GenBank/DDBJ databases">
        <title>Lactibacter flavus gen. nov., sp. nov., a novel bacterium of the family Propionibacteriaceae isolated from raw milk and dairy products.</title>
        <authorList>
            <person name="Wenning M."/>
            <person name="Breitenwieser F."/>
            <person name="Huptas C."/>
            <person name="von Neubeck M."/>
            <person name="Busse H.-J."/>
            <person name="Scherer S."/>
        </authorList>
    </citation>
    <scope>NUCLEOTIDE SEQUENCE [LARGE SCALE GENOMIC DNA]</scope>
    <source>
        <strain evidence="2 3">VG341</strain>
    </source>
</reference>
<protein>
    <submittedName>
        <fullName evidence="2">Uncharacterized protein</fullName>
    </submittedName>
</protein>
<keyword evidence="1" id="KW-1133">Transmembrane helix</keyword>
<keyword evidence="1" id="KW-0472">Membrane</keyword>
<organism evidence="2 3">
    <name type="scientific">Propioniciclava flava</name>
    <dbReference type="NCBI Taxonomy" id="2072026"/>
    <lineage>
        <taxon>Bacteria</taxon>
        <taxon>Bacillati</taxon>
        <taxon>Actinomycetota</taxon>
        <taxon>Actinomycetes</taxon>
        <taxon>Propionibacteriales</taxon>
        <taxon>Propionibacteriaceae</taxon>
        <taxon>Propioniciclava</taxon>
    </lineage>
</organism>
<comment type="caution">
    <text evidence="2">The sequence shown here is derived from an EMBL/GenBank/DDBJ whole genome shotgun (WGS) entry which is preliminary data.</text>
</comment>
<dbReference type="Proteomes" id="UP000290624">
    <property type="component" value="Unassembled WGS sequence"/>
</dbReference>
<sequence>MSTQEFVISPRPAVRAFAIAATAFLLGALLLVGSVAWEWGVVGMGAGVLLMLGGVALAVAAVVAARRQRVVVILDAEGFEVVMPRGEPQAGTWASVTRVTAAPGRITVHQGGDRRIHLIAPSGSDADLDALGIAISRHLDANRGYSTYMG</sequence>
<evidence type="ECO:0000256" key="1">
    <source>
        <dbReference type="SAM" id="Phobius"/>
    </source>
</evidence>
<gene>
    <name evidence="2" type="ORF">C1706_12360</name>
</gene>
<evidence type="ECO:0000313" key="2">
    <source>
        <dbReference type="EMBL" id="RXW31449.1"/>
    </source>
</evidence>
<dbReference type="RefSeq" id="WP_129459542.1">
    <property type="nucleotide sequence ID" value="NZ_PPCV01000009.1"/>
</dbReference>
<dbReference type="AlphaFoldDB" id="A0A4Q2EE46"/>
<feature type="transmembrane region" description="Helical" evidence="1">
    <location>
        <begin position="12"/>
        <end position="37"/>
    </location>
</feature>
<evidence type="ECO:0000313" key="3">
    <source>
        <dbReference type="Proteomes" id="UP000290624"/>
    </source>
</evidence>
<keyword evidence="3" id="KW-1185">Reference proteome</keyword>
<feature type="transmembrane region" description="Helical" evidence="1">
    <location>
        <begin position="43"/>
        <end position="65"/>
    </location>
</feature>
<dbReference type="OrthoDB" id="3710795at2"/>
<name>A0A4Q2EE46_9ACTN</name>
<dbReference type="EMBL" id="PPCV01000009">
    <property type="protein sequence ID" value="RXW31449.1"/>
    <property type="molecule type" value="Genomic_DNA"/>
</dbReference>
<proteinExistence type="predicted"/>
<accession>A0A4Q2EE46</accession>
<keyword evidence="1" id="KW-0812">Transmembrane</keyword>